<dbReference type="RefSeq" id="WP_215711714.1">
    <property type="nucleotide sequence ID" value="NZ_AP025943.1"/>
</dbReference>
<dbReference type="InterPro" id="IPR010131">
    <property type="entry name" value="MdtP/NodT-like"/>
</dbReference>
<gene>
    <name evidence="3" type="ORF">Abiwalacus_18230</name>
</gene>
<dbReference type="Gene3D" id="1.20.1600.10">
    <property type="entry name" value="Outer membrane efflux proteins (OEP)"/>
    <property type="match status" value="1"/>
</dbReference>
<protein>
    <submittedName>
        <fullName evidence="3">RND transporter</fullName>
    </submittedName>
</protein>
<reference evidence="3" key="1">
    <citation type="submission" date="2022-06" db="EMBL/GenBank/DDBJ databases">
        <title>Akkermansia biwalacus sp. nov., an anaerobic mucin-degrading bacterium isolated from human intestine.</title>
        <authorList>
            <person name="Kobayashi Y."/>
            <person name="Inoue S."/>
            <person name="Kawahara T."/>
            <person name="Kohda N."/>
        </authorList>
    </citation>
    <scope>NUCLEOTIDE SEQUENCE</scope>
    <source>
        <strain evidence="3">WON2089</strain>
    </source>
</reference>
<dbReference type="PANTHER" id="PTHR30203">
    <property type="entry name" value="OUTER MEMBRANE CATION EFFLUX PROTEIN"/>
    <property type="match status" value="1"/>
</dbReference>
<comment type="similarity">
    <text evidence="1 2">Belongs to the outer membrane factor (OMF) (TC 1.B.17) family.</text>
</comment>
<dbReference type="NCBIfam" id="TIGR01845">
    <property type="entry name" value="outer_NodT"/>
    <property type="match status" value="1"/>
</dbReference>
<keyword evidence="4" id="KW-1185">Reference proteome</keyword>
<evidence type="ECO:0000313" key="3">
    <source>
        <dbReference type="EMBL" id="BDL44249.1"/>
    </source>
</evidence>
<name>A0ABM7ZHM5_9BACT</name>
<proteinExistence type="inferred from homology"/>
<evidence type="ECO:0000256" key="1">
    <source>
        <dbReference type="ARBA" id="ARBA00007613"/>
    </source>
</evidence>
<accession>A0ABM7ZHM5</accession>
<dbReference type="Proteomes" id="UP001062263">
    <property type="component" value="Chromosome"/>
</dbReference>
<dbReference type="InterPro" id="IPR003423">
    <property type="entry name" value="OMP_efflux"/>
</dbReference>
<dbReference type="EMBL" id="AP025943">
    <property type="protein sequence ID" value="BDL44249.1"/>
    <property type="molecule type" value="Genomic_DNA"/>
</dbReference>
<sequence length="454" mass="49753">MFKYIPLLTACCLASCMVGPDFQRPANDLPASWAAAKPPHSTDQDLRSWWRIFGDPQLNRLVSTSLNNNPDMKVALLRIREARERLRISQASLLPSADASAGWSLSPDRGFRSSTSQDFTLGASTSWELDLFGGNRRSIEAYRASLMSTEASACAVRTSLLADVATAYFNWITACEQLRIAREQLEIQRGTLTIAEKRHTAGFAPRLDVEQATSSVAATESHIPALIAQVASAKNQLSVLLGTYNSRMELTMPKATVFEKTPVVPVGLPSELLRRRPDVIAAEADLHTAVANVGVAVADLYPRFSLTGSVSGRGNDFAQLFRENNNAWSLGGNLVQPLFQGGALRANVRAQQAAAEQAAETYRKTLITAVSEVEEALIDYGNYTSQMPYLQKENEANKEAFRISMESYQGGETEFLNVITAQNSWLSSEESLVTMRQNIRKSIVQLARALGGGW</sequence>
<dbReference type="Gene3D" id="2.20.200.10">
    <property type="entry name" value="Outer membrane efflux proteins (OEP)"/>
    <property type="match status" value="1"/>
</dbReference>
<keyword evidence="2" id="KW-1134">Transmembrane beta strand</keyword>
<keyword evidence="2" id="KW-0472">Membrane</keyword>
<dbReference type="SUPFAM" id="SSF56954">
    <property type="entry name" value="Outer membrane efflux proteins (OEP)"/>
    <property type="match status" value="1"/>
</dbReference>
<evidence type="ECO:0000256" key="2">
    <source>
        <dbReference type="RuleBase" id="RU362097"/>
    </source>
</evidence>
<comment type="subcellular location">
    <subcellularLocation>
        <location evidence="2">Cell membrane</location>
        <topology evidence="2">Lipid-anchor</topology>
    </subcellularLocation>
</comment>
<keyword evidence="2" id="KW-0449">Lipoprotein</keyword>
<organism evidence="3 4">
    <name type="scientific">Akkermansia biwaensis</name>
    <dbReference type="NCBI Taxonomy" id="2946555"/>
    <lineage>
        <taxon>Bacteria</taxon>
        <taxon>Pseudomonadati</taxon>
        <taxon>Verrucomicrobiota</taxon>
        <taxon>Verrucomicrobiia</taxon>
        <taxon>Verrucomicrobiales</taxon>
        <taxon>Akkermansiaceae</taxon>
        <taxon>Akkermansia</taxon>
    </lineage>
</organism>
<dbReference type="Pfam" id="PF02321">
    <property type="entry name" value="OEP"/>
    <property type="match status" value="2"/>
</dbReference>
<keyword evidence="2" id="KW-0812">Transmembrane</keyword>
<evidence type="ECO:0000313" key="4">
    <source>
        <dbReference type="Proteomes" id="UP001062263"/>
    </source>
</evidence>
<keyword evidence="2" id="KW-0564">Palmitate</keyword>
<dbReference type="PANTHER" id="PTHR30203:SF33">
    <property type="entry name" value="BLR4455 PROTEIN"/>
    <property type="match status" value="1"/>
</dbReference>